<evidence type="ECO:0000313" key="2">
    <source>
        <dbReference type="EMBL" id="KAJ9610406.1"/>
    </source>
</evidence>
<feature type="region of interest" description="Disordered" evidence="1">
    <location>
        <begin position="1"/>
        <end position="87"/>
    </location>
</feature>
<name>A0AA38XC39_9EURO</name>
<proteinExistence type="predicted"/>
<keyword evidence="3" id="KW-1185">Reference proteome</keyword>
<feature type="region of interest" description="Disordered" evidence="1">
    <location>
        <begin position="178"/>
        <end position="197"/>
    </location>
</feature>
<feature type="compositionally biased region" description="Basic and acidic residues" evidence="1">
    <location>
        <begin position="28"/>
        <end position="38"/>
    </location>
</feature>
<gene>
    <name evidence="2" type="ORF">H2200_005183</name>
</gene>
<feature type="compositionally biased region" description="Polar residues" evidence="1">
    <location>
        <begin position="184"/>
        <end position="196"/>
    </location>
</feature>
<organism evidence="2 3">
    <name type="scientific">Cladophialophora chaetospira</name>
    <dbReference type="NCBI Taxonomy" id="386627"/>
    <lineage>
        <taxon>Eukaryota</taxon>
        <taxon>Fungi</taxon>
        <taxon>Dikarya</taxon>
        <taxon>Ascomycota</taxon>
        <taxon>Pezizomycotina</taxon>
        <taxon>Eurotiomycetes</taxon>
        <taxon>Chaetothyriomycetidae</taxon>
        <taxon>Chaetothyriales</taxon>
        <taxon>Herpotrichiellaceae</taxon>
        <taxon>Cladophialophora</taxon>
    </lineage>
</organism>
<dbReference type="AlphaFoldDB" id="A0AA38XC39"/>
<dbReference type="PANTHER" id="PTHR37540:SF5">
    <property type="entry name" value="TRANSCRIPTION FACTOR DOMAIN-CONTAINING PROTEIN"/>
    <property type="match status" value="1"/>
</dbReference>
<evidence type="ECO:0000313" key="3">
    <source>
        <dbReference type="Proteomes" id="UP001172673"/>
    </source>
</evidence>
<evidence type="ECO:0000256" key="1">
    <source>
        <dbReference type="SAM" id="MobiDB-lite"/>
    </source>
</evidence>
<protein>
    <submittedName>
        <fullName evidence="2">Uncharacterized protein</fullName>
    </submittedName>
</protein>
<accession>A0AA38XC39</accession>
<sequence>MPPKAKRSKSPDSQFLFVNEDASTVTRTSKDAELDRTKQSHVQRQNFARKRRLREQSDPASQPSGQSSMPPSPGAAGPSSSMPQEDLSNSTHYFDILQNIDLGDPFLQSTSPPSITQSPLDPRLTALFSDPFASTPITSPPIVPQIGNVYGASHAYRTGHYLDFPSPSYSAAQSARSPVAMTSPPGSLTRVSSPPTSDHRALEQWAAPLIKHYNTVVLPEKFWKDTQKVPLARFRHAPLIHADMQGCMAEPAHLYSFLASAAAQMIAREGRLLLPNVSEEDNQSVPTFFKTKAIQALRIKLASGQLDHHTALDIHRLYAAAIHSDNYEAAEPHFQALLSMVEALGGLGTFDDYQLERLFQLDCTAALKQLRVPRLILTLDPGPLPEEIMSDIASQNPHQSPPGSMLEVLSETLHECQALIEPFSDLIELLKVSNYLSSSPYYVQEYYKWFGWRSLVIFHRLLSMPLHYKMSDKADSGRIAAAFWVALLCSPVLGRQAASKSVSNLRAKLESTDLAALWQPRTDCLLWIAVFGGVCCVEEEDIDWFVHLTRTTATELGVGNATELEDLLMAFLYDPHSQRELVLQFAARIWPSR</sequence>
<comment type="caution">
    <text evidence="2">The sequence shown here is derived from an EMBL/GenBank/DDBJ whole genome shotgun (WGS) entry which is preliminary data.</text>
</comment>
<dbReference type="EMBL" id="JAPDRK010000007">
    <property type="protein sequence ID" value="KAJ9610406.1"/>
    <property type="molecule type" value="Genomic_DNA"/>
</dbReference>
<feature type="compositionally biased region" description="Low complexity" evidence="1">
    <location>
        <begin position="59"/>
        <end position="84"/>
    </location>
</feature>
<dbReference type="PANTHER" id="PTHR37540">
    <property type="entry name" value="TRANSCRIPTION FACTOR (ACR-2), PUTATIVE-RELATED-RELATED"/>
    <property type="match status" value="1"/>
</dbReference>
<dbReference type="Proteomes" id="UP001172673">
    <property type="component" value="Unassembled WGS sequence"/>
</dbReference>
<reference evidence="2" key="1">
    <citation type="submission" date="2022-10" db="EMBL/GenBank/DDBJ databases">
        <title>Culturing micro-colonial fungi from biological soil crusts in the Mojave desert and describing Neophaeococcomyces mojavensis, and introducing the new genera and species Taxawa tesnikishii.</title>
        <authorList>
            <person name="Kurbessoian T."/>
            <person name="Stajich J.E."/>
        </authorList>
    </citation>
    <scope>NUCLEOTIDE SEQUENCE</scope>
    <source>
        <strain evidence="2">TK_41</strain>
    </source>
</reference>